<dbReference type="EMBL" id="HBDZ01001601">
    <property type="protein sequence ID" value="CAD8229986.1"/>
    <property type="molecule type" value="Transcribed_RNA"/>
</dbReference>
<dbReference type="GO" id="GO:0016779">
    <property type="term" value="F:nucleotidyltransferase activity"/>
    <property type="evidence" value="ECO:0007669"/>
    <property type="project" value="UniProtKB-KW"/>
</dbReference>
<evidence type="ECO:0000256" key="2">
    <source>
        <dbReference type="ARBA" id="ARBA00022695"/>
    </source>
</evidence>
<accession>A0A6U0MTE5</accession>
<dbReference type="Gene3D" id="3.40.50.620">
    <property type="entry name" value="HUPs"/>
    <property type="match status" value="1"/>
</dbReference>
<gene>
    <name evidence="4" type="ORF">PCOL08062_LOCUS1273</name>
    <name evidence="5" type="ORF">PCOL08062_LOCUS1274</name>
</gene>
<sequence length="172" mass="18372">MAAPRVMADTGAEVGAGYGAERKKRVVVSGYFDPFHVGHLEYLEKSKEAAGGDKNAHLIVIVNNDHQATLKKGKPFMPAAERCKIVAALRCVDEAFVAVDEDRTCCKSIACITPPPDYFCNGGDQNNNTIPERPVCEELGIALLDGLGDKIQSSSWLIKGGGKGEIKADPNA</sequence>
<dbReference type="InterPro" id="IPR004821">
    <property type="entry name" value="Cyt_trans-like"/>
</dbReference>
<dbReference type="Pfam" id="PF01467">
    <property type="entry name" value="CTP_transf_like"/>
    <property type="match status" value="1"/>
</dbReference>
<dbReference type="AlphaFoldDB" id="A0A6U0MTE5"/>
<dbReference type="PANTHER" id="PTHR43793:SF1">
    <property type="entry name" value="FAD SYNTHASE"/>
    <property type="match status" value="1"/>
</dbReference>
<evidence type="ECO:0000313" key="4">
    <source>
        <dbReference type="EMBL" id="CAD8229986.1"/>
    </source>
</evidence>
<dbReference type="EMBL" id="HBDZ01001602">
    <property type="protein sequence ID" value="CAD8229988.1"/>
    <property type="molecule type" value="Transcribed_RNA"/>
</dbReference>
<feature type="domain" description="Cytidyltransferase-like" evidence="3">
    <location>
        <begin position="28"/>
        <end position="125"/>
    </location>
</feature>
<dbReference type="InterPro" id="IPR014729">
    <property type="entry name" value="Rossmann-like_a/b/a_fold"/>
</dbReference>
<dbReference type="NCBIfam" id="TIGR00125">
    <property type="entry name" value="cyt_tran_rel"/>
    <property type="match status" value="1"/>
</dbReference>
<evidence type="ECO:0000259" key="3">
    <source>
        <dbReference type="Pfam" id="PF01467"/>
    </source>
</evidence>
<evidence type="ECO:0000256" key="1">
    <source>
        <dbReference type="ARBA" id="ARBA00022679"/>
    </source>
</evidence>
<keyword evidence="1" id="KW-0808">Transferase</keyword>
<evidence type="ECO:0000313" key="5">
    <source>
        <dbReference type="EMBL" id="CAD8229988.1"/>
    </source>
</evidence>
<reference evidence="5" key="1">
    <citation type="submission" date="2021-01" db="EMBL/GenBank/DDBJ databases">
        <authorList>
            <person name="Corre E."/>
            <person name="Pelletier E."/>
            <person name="Niang G."/>
            <person name="Scheremetjew M."/>
            <person name="Finn R."/>
            <person name="Kale V."/>
            <person name="Holt S."/>
            <person name="Cochrane G."/>
            <person name="Meng A."/>
            <person name="Brown T."/>
            <person name="Cohen L."/>
        </authorList>
    </citation>
    <scope>NUCLEOTIDE SEQUENCE</scope>
    <source>
        <strain evidence="5">CCMP1413</strain>
    </source>
</reference>
<organism evidence="5">
    <name type="scientific">Prasinoderma coloniale</name>
    <dbReference type="NCBI Taxonomy" id="156133"/>
    <lineage>
        <taxon>Eukaryota</taxon>
        <taxon>Viridiplantae</taxon>
        <taxon>Prasinodermophyta</taxon>
        <taxon>Prasinodermophyceae</taxon>
        <taxon>Prasinodermales</taxon>
        <taxon>Prasinodermaceae</taxon>
        <taxon>Prasinoderma</taxon>
    </lineage>
</organism>
<name>A0A6U0MTE5_9VIRI</name>
<protein>
    <recommendedName>
        <fullName evidence="3">Cytidyltransferase-like domain-containing protein</fullName>
    </recommendedName>
</protein>
<dbReference type="InterPro" id="IPR050385">
    <property type="entry name" value="Archaeal_FAD_synthase"/>
</dbReference>
<dbReference type="SUPFAM" id="SSF52374">
    <property type="entry name" value="Nucleotidylyl transferase"/>
    <property type="match status" value="1"/>
</dbReference>
<proteinExistence type="predicted"/>
<dbReference type="PANTHER" id="PTHR43793">
    <property type="entry name" value="FAD SYNTHASE"/>
    <property type="match status" value="1"/>
</dbReference>
<keyword evidence="2" id="KW-0548">Nucleotidyltransferase</keyword>